<dbReference type="EMBL" id="VLNT01000031">
    <property type="protein sequence ID" value="TSD53583.1"/>
    <property type="molecule type" value="Genomic_DNA"/>
</dbReference>
<evidence type="ECO:0000313" key="2">
    <source>
        <dbReference type="EMBL" id="TSD53583.1"/>
    </source>
</evidence>
<keyword evidence="1" id="KW-0812">Transmembrane</keyword>
<feature type="transmembrane region" description="Helical" evidence="1">
    <location>
        <begin position="177"/>
        <end position="201"/>
    </location>
</feature>
<name>A0A554RHE7_9ACTN</name>
<sequence>MRRLQGRLEGWWRTTIVPKIEETTFYRKARRDRRVIVLTLGLLGWLVCVKFLGLAADDGIVILAGLLAMTLVFSGLSAGPSIFDGLFEDRSWRTSVRQVVFGGLAALIIVGAVRIPGVADDLESPARRVLGGYDRDVAMLTLLFGALTLLLLGVIATLSKLGLQSKGRSRRILGDAVLPFAGLMVGAVQGAWFPMAVLWLLSMLKSNWDRSLLRRP</sequence>
<comment type="caution">
    <text evidence="2">The sequence shown here is derived from an EMBL/GenBank/DDBJ whole genome shotgun (WGS) entry which is preliminary data.</text>
</comment>
<keyword evidence="1" id="KW-1133">Transmembrane helix</keyword>
<keyword evidence="1" id="KW-0472">Membrane</keyword>
<proteinExistence type="predicted"/>
<feature type="transmembrane region" description="Helical" evidence="1">
    <location>
        <begin position="99"/>
        <end position="117"/>
    </location>
</feature>
<protein>
    <submittedName>
        <fullName evidence="2">Uncharacterized protein</fullName>
    </submittedName>
</protein>
<feature type="transmembrane region" description="Helical" evidence="1">
    <location>
        <begin position="35"/>
        <end position="54"/>
    </location>
</feature>
<keyword evidence="3" id="KW-1185">Reference proteome</keyword>
<dbReference type="RefSeq" id="WP_143914942.1">
    <property type="nucleotide sequence ID" value="NZ_VLNT01000031.1"/>
</dbReference>
<dbReference type="Proteomes" id="UP000316988">
    <property type="component" value="Unassembled WGS sequence"/>
</dbReference>
<evidence type="ECO:0000256" key="1">
    <source>
        <dbReference type="SAM" id="Phobius"/>
    </source>
</evidence>
<feature type="transmembrane region" description="Helical" evidence="1">
    <location>
        <begin position="137"/>
        <end position="156"/>
    </location>
</feature>
<accession>A0A554RHE7</accession>
<dbReference type="AlphaFoldDB" id="A0A554RHE7"/>
<gene>
    <name evidence="2" type="ORF">FNM00_18125</name>
</gene>
<evidence type="ECO:0000313" key="3">
    <source>
        <dbReference type="Proteomes" id="UP000316988"/>
    </source>
</evidence>
<feature type="transmembrane region" description="Helical" evidence="1">
    <location>
        <begin position="60"/>
        <end position="87"/>
    </location>
</feature>
<reference evidence="2 3" key="1">
    <citation type="submission" date="2019-07" db="EMBL/GenBank/DDBJ databases">
        <authorList>
            <person name="Zhao L.H."/>
        </authorList>
    </citation>
    <scope>NUCLEOTIDE SEQUENCE [LARGE SCALE GENOMIC DNA]</scope>
    <source>
        <strain evidence="2 3">Co35</strain>
    </source>
</reference>
<organism evidence="2 3">
    <name type="scientific">Aeromicrobium piscarium</name>
    <dbReference type="NCBI Taxonomy" id="2590901"/>
    <lineage>
        <taxon>Bacteria</taxon>
        <taxon>Bacillati</taxon>
        <taxon>Actinomycetota</taxon>
        <taxon>Actinomycetes</taxon>
        <taxon>Propionibacteriales</taxon>
        <taxon>Nocardioidaceae</taxon>
        <taxon>Aeromicrobium</taxon>
    </lineage>
</organism>